<dbReference type="InterPro" id="IPR006076">
    <property type="entry name" value="FAD-dep_OxRdtase"/>
</dbReference>
<dbReference type="InterPro" id="IPR006181">
    <property type="entry name" value="D-amino_acid_oxidase_CS"/>
</dbReference>
<keyword evidence="6" id="KW-0732">Signal</keyword>
<evidence type="ECO:0000259" key="7">
    <source>
        <dbReference type="Pfam" id="PF01266"/>
    </source>
</evidence>
<comment type="caution">
    <text evidence="8">The sequence shown here is derived from an EMBL/GenBank/DDBJ whole genome shotgun (WGS) entry which is preliminary data.</text>
</comment>
<dbReference type="PANTHER" id="PTHR11530">
    <property type="entry name" value="D-AMINO ACID OXIDASE"/>
    <property type="match status" value="1"/>
</dbReference>
<comment type="similarity">
    <text evidence="2">Belongs to the DAMOX/DASOX family.</text>
</comment>
<accession>A0AA36G555</accession>
<evidence type="ECO:0000256" key="1">
    <source>
        <dbReference type="ARBA" id="ARBA00001974"/>
    </source>
</evidence>
<evidence type="ECO:0000256" key="5">
    <source>
        <dbReference type="ARBA" id="ARBA00023002"/>
    </source>
</evidence>
<dbReference type="PANTHER" id="PTHR11530:SF6">
    <property type="entry name" value="D-ASPARTATE OXIDASE 3"/>
    <property type="match status" value="1"/>
</dbReference>
<evidence type="ECO:0000313" key="9">
    <source>
        <dbReference type="Proteomes" id="UP001177023"/>
    </source>
</evidence>
<keyword evidence="3" id="KW-0285">Flavoprotein</keyword>
<evidence type="ECO:0000256" key="4">
    <source>
        <dbReference type="ARBA" id="ARBA00022827"/>
    </source>
</evidence>
<dbReference type="GO" id="GO:0071949">
    <property type="term" value="F:FAD binding"/>
    <property type="evidence" value="ECO:0007669"/>
    <property type="project" value="InterPro"/>
</dbReference>
<feature type="signal peptide" evidence="6">
    <location>
        <begin position="1"/>
        <end position="19"/>
    </location>
</feature>
<evidence type="ECO:0000256" key="3">
    <source>
        <dbReference type="ARBA" id="ARBA00022630"/>
    </source>
</evidence>
<dbReference type="Gene3D" id="3.30.9.10">
    <property type="entry name" value="D-Amino Acid Oxidase, subunit A, domain 2"/>
    <property type="match status" value="1"/>
</dbReference>
<dbReference type="Pfam" id="PF01266">
    <property type="entry name" value="DAO"/>
    <property type="match status" value="1"/>
</dbReference>
<organism evidence="8 9">
    <name type="scientific">Mesorhabditis spiculigera</name>
    <dbReference type="NCBI Taxonomy" id="96644"/>
    <lineage>
        <taxon>Eukaryota</taxon>
        <taxon>Metazoa</taxon>
        <taxon>Ecdysozoa</taxon>
        <taxon>Nematoda</taxon>
        <taxon>Chromadorea</taxon>
        <taxon>Rhabditida</taxon>
        <taxon>Rhabditina</taxon>
        <taxon>Rhabditomorpha</taxon>
        <taxon>Rhabditoidea</taxon>
        <taxon>Rhabditidae</taxon>
        <taxon>Mesorhabditinae</taxon>
        <taxon>Mesorhabditis</taxon>
    </lineage>
</organism>
<evidence type="ECO:0000256" key="6">
    <source>
        <dbReference type="SAM" id="SignalP"/>
    </source>
</evidence>
<comment type="cofactor">
    <cofactor evidence="1">
        <name>FAD</name>
        <dbReference type="ChEBI" id="CHEBI:57692"/>
    </cofactor>
</comment>
<name>A0AA36G555_9BILA</name>
<dbReference type="EMBL" id="CATQJA010002642">
    <property type="protein sequence ID" value="CAJ0576179.1"/>
    <property type="molecule type" value="Genomic_DNA"/>
</dbReference>
<dbReference type="SUPFAM" id="SSF51971">
    <property type="entry name" value="Nucleotide-binding domain"/>
    <property type="match status" value="1"/>
</dbReference>
<protein>
    <recommendedName>
        <fullName evidence="7">FAD dependent oxidoreductase domain-containing protein</fullName>
    </recommendedName>
</protein>
<dbReference type="InterPro" id="IPR023209">
    <property type="entry name" value="DAO"/>
</dbReference>
<evidence type="ECO:0000313" key="8">
    <source>
        <dbReference type="EMBL" id="CAJ0576179.1"/>
    </source>
</evidence>
<reference evidence="8" key="1">
    <citation type="submission" date="2023-06" db="EMBL/GenBank/DDBJ databases">
        <authorList>
            <person name="Delattre M."/>
        </authorList>
    </citation>
    <scope>NUCLEOTIDE SEQUENCE</scope>
    <source>
        <strain evidence="8">AF72</strain>
    </source>
</reference>
<dbReference type="AlphaFoldDB" id="A0AA36G555"/>
<sequence>MAWALAVATALLCASAVHADDERPLRVAVVGEGVIGTSTAFAIKSLDPEADITVYHDKDFNDILSKGIAGLFRIDDGTPINMIYGRDTFDRLAYLWRTVGGHSGVQMLSGHILSQDRSKLDSQWHNYGDIVYNYHNLTRREMQSQFNIESLDTYEGIHYTAYTSEGARYVPWMKKQLLEVYDVKYIKEFISDLEELASRGYDVVVNCGGLAGGKLAGDGDEVNMFPIRGMLLKTKATWQKHFLYRDFLTFTIPVIDAVYVGTVKAEHNDSLVLDQATVNLIWKSYLELQPAFMEEEVIDTFVGLRPARVGGVRVERDDRISKTGANFTVVHNYGHSGNGFTLGWGSAMHAAKLVLNRDVSEYIKAKSQSKVSNSVEDLLEK</sequence>
<dbReference type="PROSITE" id="PS00677">
    <property type="entry name" value="DAO"/>
    <property type="match status" value="1"/>
</dbReference>
<proteinExistence type="inferred from homology"/>
<feature type="non-terminal residue" evidence="8">
    <location>
        <position position="1"/>
    </location>
</feature>
<gene>
    <name evidence="8" type="ORF">MSPICULIGERA_LOCUS14478</name>
</gene>
<dbReference type="GO" id="GO:0019478">
    <property type="term" value="P:D-amino acid catabolic process"/>
    <property type="evidence" value="ECO:0007669"/>
    <property type="project" value="TreeGrafter"/>
</dbReference>
<keyword evidence="4" id="KW-0274">FAD</keyword>
<dbReference type="Gene3D" id="3.40.50.720">
    <property type="entry name" value="NAD(P)-binding Rossmann-like Domain"/>
    <property type="match status" value="1"/>
</dbReference>
<dbReference type="SUPFAM" id="SSF54373">
    <property type="entry name" value="FAD-linked reductases, C-terminal domain"/>
    <property type="match status" value="1"/>
</dbReference>
<dbReference type="GO" id="GO:0003884">
    <property type="term" value="F:D-amino-acid oxidase activity"/>
    <property type="evidence" value="ECO:0007669"/>
    <property type="project" value="InterPro"/>
</dbReference>
<keyword evidence="9" id="KW-1185">Reference proteome</keyword>
<evidence type="ECO:0000256" key="2">
    <source>
        <dbReference type="ARBA" id="ARBA00006730"/>
    </source>
</evidence>
<feature type="chain" id="PRO_5041376673" description="FAD dependent oxidoreductase domain-containing protein" evidence="6">
    <location>
        <begin position="20"/>
        <end position="381"/>
    </location>
</feature>
<feature type="domain" description="FAD dependent oxidoreductase" evidence="7">
    <location>
        <begin position="26"/>
        <end position="353"/>
    </location>
</feature>
<keyword evidence="5" id="KW-0560">Oxidoreductase</keyword>
<dbReference type="Proteomes" id="UP001177023">
    <property type="component" value="Unassembled WGS sequence"/>
</dbReference>
<dbReference type="GO" id="GO:0005737">
    <property type="term" value="C:cytoplasm"/>
    <property type="evidence" value="ECO:0007669"/>
    <property type="project" value="TreeGrafter"/>
</dbReference>